<name>A0ABW1ANM1_9RHOO</name>
<dbReference type="Proteomes" id="UP001595974">
    <property type="component" value="Unassembled WGS sequence"/>
</dbReference>
<sequence>MHLAKTHDVIVLTHERFRNDIEPALNNFPGPRPRFVFHETRLLRRVPFNSITALPKYIIWQLSVLPTAIRLIGEARYDVIMHLTMGTFRYPSWLGFLGVPFVFGPAGGGERAPMRFFHGLPVRERLVEFARTALIVSGKFDPLLWIAHSRARLIFARTEQTRQALPFFLRNRVVIRQEIGSDPTADKREPAARLPEEPLRLVMGARLLGWKGVHIAIETMAVLRTRGVCATLDVFGQGHLQEWLTGKLRGLGLDDCVRLRGYVPFEEMQQHMRSAHCFLFPSLHDSGGTVVLEAFGNGLPVVCLDLGGPKDFVTRESGRVVGTAGRGIGEVARALADEIEDLNRDDALRRKLAAGALARGRELSWVNQMDGAMRLINGVLDTSTGSDVVEMER</sequence>
<keyword evidence="3" id="KW-1185">Reference proteome</keyword>
<dbReference type="EC" id="2.4.-.-" evidence="2"/>
<proteinExistence type="predicted"/>
<gene>
    <name evidence="2" type="ORF">ACFPTN_04860</name>
</gene>
<reference evidence="3" key="1">
    <citation type="journal article" date="2019" name="Int. J. Syst. Evol. Microbiol.">
        <title>The Global Catalogue of Microorganisms (GCM) 10K type strain sequencing project: providing services to taxonomists for standard genome sequencing and annotation.</title>
        <authorList>
            <consortium name="The Broad Institute Genomics Platform"/>
            <consortium name="The Broad Institute Genome Sequencing Center for Infectious Disease"/>
            <person name="Wu L."/>
            <person name="Ma J."/>
        </authorList>
    </citation>
    <scope>NUCLEOTIDE SEQUENCE [LARGE SCALE GENOMIC DNA]</scope>
    <source>
        <strain evidence="3">SHR3</strain>
    </source>
</reference>
<evidence type="ECO:0000313" key="2">
    <source>
        <dbReference type="EMBL" id="MFC5768694.1"/>
    </source>
</evidence>
<evidence type="ECO:0000313" key="3">
    <source>
        <dbReference type="Proteomes" id="UP001595974"/>
    </source>
</evidence>
<evidence type="ECO:0000259" key="1">
    <source>
        <dbReference type="Pfam" id="PF00534"/>
    </source>
</evidence>
<dbReference type="PANTHER" id="PTHR45947:SF3">
    <property type="entry name" value="SULFOQUINOVOSYL TRANSFERASE SQD2"/>
    <property type="match status" value="1"/>
</dbReference>
<dbReference type="SUPFAM" id="SSF53756">
    <property type="entry name" value="UDP-Glycosyltransferase/glycogen phosphorylase"/>
    <property type="match status" value="1"/>
</dbReference>
<keyword evidence="2" id="KW-0808">Transferase</keyword>
<dbReference type="GO" id="GO:0016757">
    <property type="term" value="F:glycosyltransferase activity"/>
    <property type="evidence" value="ECO:0007669"/>
    <property type="project" value="UniProtKB-KW"/>
</dbReference>
<dbReference type="PANTHER" id="PTHR45947">
    <property type="entry name" value="SULFOQUINOVOSYL TRANSFERASE SQD2"/>
    <property type="match status" value="1"/>
</dbReference>
<dbReference type="Pfam" id="PF00534">
    <property type="entry name" value="Glycos_transf_1"/>
    <property type="match status" value="1"/>
</dbReference>
<accession>A0ABW1ANM1</accession>
<dbReference type="RefSeq" id="WP_157748556.1">
    <property type="nucleotide sequence ID" value="NZ_JBHSOG010000014.1"/>
</dbReference>
<dbReference type="EMBL" id="JBHSOG010000014">
    <property type="protein sequence ID" value="MFC5768694.1"/>
    <property type="molecule type" value="Genomic_DNA"/>
</dbReference>
<protein>
    <submittedName>
        <fullName evidence="2">Glycosyltransferase family 4 protein</fullName>
        <ecNumber evidence="2">2.4.-.-</ecNumber>
    </submittedName>
</protein>
<feature type="domain" description="Glycosyl transferase family 1" evidence="1">
    <location>
        <begin position="192"/>
        <end position="354"/>
    </location>
</feature>
<keyword evidence="2" id="KW-0328">Glycosyltransferase</keyword>
<dbReference type="Gene3D" id="3.40.50.2000">
    <property type="entry name" value="Glycogen Phosphorylase B"/>
    <property type="match status" value="2"/>
</dbReference>
<organism evidence="2 3">
    <name type="scientific">Thauera sinica</name>
    <dbReference type="NCBI Taxonomy" id="2665146"/>
    <lineage>
        <taxon>Bacteria</taxon>
        <taxon>Pseudomonadati</taxon>
        <taxon>Pseudomonadota</taxon>
        <taxon>Betaproteobacteria</taxon>
        <taxon>Rhodocyclales</taxon>
        <taxon>Zoogloeaceae</taxon>
        <taxon>Thauera</taxon>
    </lineage>
</organism>
<comment type="caution">
    <text evidence="2">The sequence shown here is derived from an EMBL/GenBank/DDBJ whole genome shotgun (WGS) entry which is preliminary data.</text>
</comment>
<dbReference type="InterPro" id="IPR001296">
    <property type="entry name" value="Glyco_trans_1"/>
</dbReference>
<dbReference type="InterPro" id="IPR050194">
    <property type="entry name" value="Glycosyltransferase_grp1"/>
</dbReference>
<dbReference type="CDD" id="cd03801">
    <property type="entry name" value="GT4_PimA-like"/>
    <property type="match status" value="1"/>
</dbReference>